<organism evidence="2 3">
    <name type="scientific">Streptomyces fulvorobeus</name>
    <dbReference type="NCBI Taxonomy" id="284028"/>
    <lineage>
        <taxon>Bacteria</taxon>
        <taxon>Bacillati</taxon>
        <taxon>Actinomycetota</taxon>
        <taxon>Actinomycetes</taxon>
        <taxon>Kitasatosporales</taxon>
        <taxon>Streptomycetaceae</taxon>
        <taxon>Streptomyces</taxon>
    </lineage>
</organism>
<comment type="caution">
    <text evidence="2">The sequence shown here is derived from an EMBL/GenBank/DDBJ whole genome shotgun (WGS) entry which is preliminary data.</text>
</comment>
<feature type="region of interest" description="Disordered" evidence="1">
    <location>
        <begin position="1"/>
        <end position="24"/>
    </location>
</feature>
<dbReference type="AlphaFoldDB" id="A0A7J0C4A7"/>
<gene>
    <name evidence="2" type="ORF">Sfulv_15740</name>
</gene>
<keyword evidence="3" id="KW-1185">Reference proteome</keyword>
<accession>A0A7J0C4A7</accession>
<name>A0A7J0C4A7_9ACTN</name>
<evidence type="ECO:0000313" key="2">
    <source>
        <dbReference type="EMBL" id="GFM96763.1"/>
    </source>
</evidence>
<proteinExistence type="predicted"/>
<evidence type="ECO:0000313" key="3">
    <source>
        <dbReference type="Proteomes" id="UP000498980"/>
    </source>
</evidence>
<evidence type="ECO:0000256" key="1">
    <source>
        <dbReference type="SAM" id="MobiDB-lite"/>
    </source>
</evidence>
<reference evidence="2 3" key="1">
    <citation type="submission" date="2020-05" db="EMBL/GenBank/DDBJ databases">
        <title>Whole genome shotgun sequence of Streptomyces fulvorobeus NBRC 15897.</title>
        <authorList>
            <person name="Komaki H."/>
            <person name="Tamura T."/>
        </authorList>
    </citation>
    <scope>NUCLEOTIDE SEQUENCE [LARGE SCALE GENOMIC DNA]</scope>
    <source>
        <strain evidence="2 3">NBRC 15897</strain>
    </source>
</reference>
<dbReference type="Proteomes" id="UP000498980">
    <property type="component" value="Unassembled WGS sequence"/>
</dbReference>
<sequence length="115" mass="11775">MAGTGLTGARATRPGLGGGLPKRVNVSDLAPRRCGRRPGVVLAGLHDKAGSVRRWLRAPFGEGFSVPGGGAQEGRGAGAVRVPLLMLRCAPCPGGDERGWGTVHDRMPAARVTGL</sequence>
<dbReference type="EMBL" id="BLWC01000001">
    <property type="protein sequence ID" value="GFM96763.1"/>
    <property type="molecule type" value="Genomic_DNA"/>
</dbReference>
<protein>
    <submittedName>
        <fullName evidence="2">Uncharacterized protein</fullName>
    </submittedName>
</protein>